<feature type="region of interest" description="Disordered" evidence="1">
    <location>
        <begin position="1"/>
        <end position="23"/>
    </location>
</feature>
<evidence type="ECO:0000256" key="1">
    <source>
        <dbReference type="SAM" id="MobiDB-lite"/>
    </source>
</evidence>
<sequence length="65" mass="7382">MRQYLSRSGGFSAKSAENRQSEKKIQKVLVLKNGIPIMRLHRHGGCESLHKQPGRLKRKNPEITG</sequence>
<dbReference type="Proteomes" id="UP000241614">
    <property type="component" value="Unassembled WGS sequence"/>
</dbReference>
<proteinExistence type="predicted"/>
<organism evidence="2 3">
    <name type="scientific">Enterobacter cloacae</name>
    <dbReference type="NCBI Taxonomy" id="550"/>
    <lineage>
        <taxon>Bacteria</taxon>
        <taxon>Pseudomonadati</taxon>
        <taxon>Pseudomonadota</taxon>
        <taxon>Gammaproteobacteria</taxon>
        <taxon>Enterobacterales</taxon>
        <taxon>Enterobacteriaceae</taxon>
        <taxon>Enterobacter</taxon>
        <taxon>Enterobacter cloacae complex</taxon>
    </lineage>
</organism>
<reference evidence="2 3" key="1">
    <citation type="submission" date="2018-04" db="EMBL/GenBank/DDBJ databases">
        <title>Genome sequencing reveals highly heavy metal resistance and biotechnology application of the novel Enterobacter cloacae amazonensis isolated from wastewater river in Manaus - Amazonas.</title>
        <authorList>
            <person name="Astolfi M.C.T."/>
            <person name="Carvalho E.B.D.S."/>
            <person name="Lacerda L.B."/>
            <person name="Pinto M.V."/>
            <person name="Nogueira V.B."/>
            <person name="Barros A.M."/>
            <person name="Astolfi-Filho S."/>
        </authorList>
    </citation>
    <scope>NUCLEOTIDE SEQUENCE [LARGE SCALE GENOMIC DNA]</scope>
    <source>
        <strain evidence="3">amazonensis</strain>
    </source>
</reference>
<feature type="region of interest" description="Disordered" evidence="1">
    <location>
        <begin position="45"/>
        <end position="65"/>
    </location>
</feature>
<gene>
    <name evidence="2" type="ORF">DA103_21035</name>
</gene>
<dbReference type="AlphaFoldDB" id="A0A2T4XV33"/>
<dbReference type="EMBL" id="PZPP01000019">
    <property type="protein sequence ID" value="PTM33799.1"/>
    <property type="molecule type" value="Genomic_DNA"/>
</dbReference>
<accession>A0A2T4XV33</accession>
<protein>
    <submittedName>
        <fullName evidence="2">Uncharacterized protein</fullName>
    </submittedName>
</protein>
<evidence type="ECO:0000313" key="3">
    <source>
        <dbReference type="Proteomes" id="UP000241614"/>
    </source>
</evidence>
<evidence type="ECO:0000313" key="2">
    <source>
        <dbReference type="EMBL" id="PTM33799.1"/>
    </source>
</evidence>
<name>A0A2T4XV33_ENTCL</name>
<comment type="caution">
    <text evidence="2">The sequence shown here is derived from an EMBL/GenBank/DDBJ whole genome shotgun (WGS) entry which is preliminary data.</text>
</comment>